<reference evidence="2 3" key="1">
    <citation type="submission" date="2018-03" db="EMBL/GenBank/DDBJ databases">
        <authorList>
            <person name="Keele B.F."/>
        </authorList>
    </citation>
    <scope>NUCLEOTIDE SEQUENCE [LARGE SCALE GENOMIC DNA]</scope>
    <source>
        <strain evidence="2 3">CECT 8626</strain>
    </source>
</reference>
<dbReference type="EMBL" id="OMOQ01000001">
    <property type="protein sequence ID" value="SPH18121.1"/>
    <property type="molecule type" value="Genomic_DNA"/>
</dbReference>
<proteinExistence type="predicted"/>
<keyword evidence="1" id="KW-0472">Membrane</keyword>
<keyword evidence="1" id="KW-1133">Transmembrane helix</keyword>
<dbReference type="Proteomes" id="UP000244924">
    <property type="component" value="Unassembled WGS sequence"/>
</dbReference>
<dbReference type="AlphaFoldDB" id="A0A2R8B650"/>
<dbReference type="RefSeq" id="WP_108852492.1">
    <property type="nucleotide sequence ID" value="NZ_OMOQ01000001.1"/>
</dbReference>
<evidence type="ECO:0000256" key="1">
    <source>
        <dbReference type="SAM" id="Phobius"/>
    </source>
</evidence>
<accession>A0A2R8B650</accession>
<feature type="transmembrane region" description="Helical" evidence="1">
    <location>
        <begin position="57"/>
        <end position="77"/>
    </location>
</feature>
<keyword evidence="3" id="KW-1185">Reference proteome</keyword>
<keyword evidence="1" id="KW-0812">Transmembrane</keyword>
<evidence type="ECO:0000313" key="3">
    <source>
        <dbReference type="Proteomes" id="UP000244924"/>
    </source>
</evidence>
<gene>
    <name evidence="2" type="ORF">DEA8626_01652</name>
</gene>
<name>A0A2R8B650_9RHOB</name>
<organism evidence="2 3">
    <name type="scientific">Albidovulum aquaemixtae</name>
    <dbReference type="NCBI Taxonomy" id="1542388"/>
    <lineage>
        <taxon>Bacteria</taxon>
        <taxon>Pseudomonadati</taxon>
        <taxon>Pseudomonadota</taxon>
        <taxon>Alphaproteobacteria</taxon>
        <taxon>Rhodobacterales</taxon>
        <taxon>Paracoccaceae</taxon>
        <taxon>Albidovulum</taxon>
    </lineage>
</organism>
<protein>
    <submittedName>
        <fullName evidence="2">Uncharacterized protein</fullName>
    </submittedName>
</protein>
<evidence type="ECO:0000313" key="2">
    <source>
        <dbReference type="EMBL" id="SPH18121.1"/>
    </source>
</evidence>
<sequence>MLKRKAMANGQRAEEASRPDALEYWYLQENSPLADDQALAAFRETETPADRDFVSGWWILPILVVSIPAWFVLLMLIF</sequence>